<evidence type="ECO:0000256" key="3">
    <source>
        <dbReference type="SAM" id="MobiDB-lite"/>
    </source>
</evidence>
<feature type="compositionally biased region" description="Low complexity" evidence="3">
    <location>
        <begin position="54"/>
        <end position="83"/>
    </location>
</feature>
<dbReference type="Pfam" id="PF07470">
    <property type="entry name" value="Glyco_hydro_88"/>
    <property type="match status" value="1"/>
</dbReference>
<dbReference type="EMBL" id="CAFBMO010000088">
    <property type="protein sequence ID" value="CAB4917414.1"/>
    <property type="molecule type" value="Genomic_DNA"/>
</dbReference>
<proteinExistence type="inferred from homology"/>
<dbReference type="InterPro" id="IPR052369">
    <property type="entry name" value="UG_Glycosaminoglycan_Hydrolase"/>
</dbReference>
<name>A0A6J7HCP0_9ZZZZ</name>
<protein>
    <submittedName>
        <fullName evidence="4">Unannotated protein</fullName>
    </submittedName>
</protein>
<sequence>MKQHHAPSKARHAKLIAAVAASAIALSTTGLIAATANAADAPDPAALPIPTLTPTPATSVTPTASATPSITATSSASPTTGTSVVCPPVTSEITKPQADVVYQVASTKLAAAAKGSKKRYPFGALGNQTNYVRTGPNAWTSGFYPGELWLMYQQTNDDRWLRRANQYSQALIKVANDKGTHDLGFMIGVPMSLAHDLEPTSKLKREYLNAEITAAKSLARRYSNIVHAIKSANYNGKWGVIVDSAMNAPMMIQVGQWLGSEGDYLTNEGEQHMLTLAKNFIRPNGSTFHRMAFNPKTGALIGPIAGQGLAGTSSTWSRGQAWAINGFAQAYELTKNPEFLKAAEATANYWMSRVPPGCVPAWDLDVSNDKAPRDSSAAAIAASGMLILAQHEPSADAAKTYNTYARLTLGTLASPGWLNTNTRNPGILLQQSLNVNQLARDGSYVWGDFYLLEALAQISGTLPTPTPSPTSTPTPSPTSTQTPAPTASPSGAATPRPSPTD</sequence>
<evidence type="ECO:0000256" key="2">
    <source>
        <dbReference type="ARBA" id="ARBA00038358"/>
    </source>
</evidence>
<dbReference type="InterPro" id="IPR012341">
    <property type="entry name" value="6hp_glycosidase-like_sf"/>
</dbReference>
<organism evidence="4">
    <name type="scientific">freshwater metagenome</name>
    <dbReference type="NCBI Taxonomy" id="449393"/>
    <lineage>
        <taxon>unclassified sequences</taxon>
        <taxon>metagenomes</taxon>
        <taxon>ecological metagenomes</taxon>
    </lineage>
</organism>
<feature type="compositionally biased region" description="Low complexity" evidence="3">
    <location>
        <begin position="477"/>
        <end position="495"/>
    </location>
</feature>
<gene>
    <name evidence="4" type="ORF">UFOPK3576_01502</name>
</gene>
<feature type="compositionally biased region" description="Pro residues" evidence="3">
    <location>
        <begin position="464"/>
        <end position="476"/>
    </location>
</feature>
<reference evidence="4" key="1">
    <citation type="submission" date="2020-05" db="EMBL/GenBank/DDBJ databases">
        <authorList>
            <person name="Chiriac C."/>
            <person name="Salcher M."/>
            <person name="Ghai R."/>
            <person name="Kavagutti S V."/>
        </authorList>
    </citation>
    <scope>NUCLEOTIDE SEQUENCE</scope>
</reference>
<evidence type="ECO:0000313" key="4">
    <source>
        <dbReference type="EMBL" id="CAB4917414.1"/>
    </source>
</evidence>
<dbReference type="GO" id="GO:0052757">
    <property type="term" value="F:chondroitin hydrolase activity"/>
    <property type="evidence" value="ECO:0007669"/>
    <property type="project" value="TreeGrafter"/>
</dbReference>
<keyword evidence="1" id="KW-0378">Hydrolase</keyword>
<dbReference type="PANTHER" id="PTHR36845">
    <property type="entry name" value="HYDROLASE, PUTATIVE (AFU_ORTHOLOGUE AFUA_7G05090)-RELATED"/>
    <property type="match status" value="1"/>
</dbReference>
<dbReference type="AlphaFoldDB" id="A0A6J7HCP0"/>
<dbReference type="InterPro" id="IPR010905">
    <property type="entry name" value="Glyco_hydro_88"/>
</dbReference>
<dbReference type="InterPro" id="IPR008928">
    <property type="entry name" value="6-hairpin_glycosidase_sf"/>
</dbReference>
<dbReference type="Gene3D" id="1.50.10.10">
    <property type="match status" value="1"/>
</dbReference>
<dbReference type="GO" id="GO:0000272">
    <property type="term" value="P:polysaccharide catabolic process"/>
    <property type="evidence" value="ECO:0007669"/>
    <property type="project" value="TreeGrafter"/>
</dbReference>
<feature type="region of interest" description="Disordered" evidence="3">
    <location>
        <begin position="47"/>
        <end position="84"/>
    </location>
</feature>
<dbReference type="PANTHER" id="PTHR36845:SF1">
    <property type="entry name" value="HYDROLASE, PUTATIVE (AFU_ORTHOLOGUE AFUA_7G05090)-RELATED"/>
    <property type="match status" value="1"/>
</dbReference>
<comment type="similarity">
    <text evidence="2">Belongs to the glycosyl hydrolase 88 family.</text>
</comment>
<feature type="region of interest" description="Disordered" evidence="3">
    <location>
        <begin position="461"/>
        <end position="501"/>
    </location>
</feature>
<dbReference type="SUPFAM" id="SSF48208">
    <property type="entry name" value="Six-hairpin glycosidases"/>
    <property type="match status" value="1"/>
</dbReference>
<accession>A0A6J7HCP0</accession>
<evidence type="ECO:0000256" key="1">
    <source>
        <dbReference type="ARBA" id="ARBA00022801"/>
    </source>
</evidence>